<proteinExistence type="predicted"/>
<name>A0A0A5HUX4_PHOS4</name>
<reference evidence="2 3" key="1">
    <citation type="submission" date="2014-10" db="EMBL/GenBank/DDBJ databases">
        <title>Genome sequencing of Vibrio sinaloensis T08.</title>
        <authorList>
            <person name="Chan K.-G."/>
            <person name="Mohamad N.I."/>
        </authorList>
    </citation>
    <scope>NUCLEOTIDE SEQUENCE [LARGE SCALE GENOMIC DNA]</scope>
    <source>
        <strain evidence="2 3">T08</strain>
    </source>
</reference>
<dbReference type="PROSITE" id="PS51257">
    <property type="entry name" value="PROKAR_LIPOPROTEIN"/>
    <property type="match status" value="1"/>
</dbReference>
<dbReference type="EMBL" id="JRWP01000028">
    <property type="protein sequence ID" value="KGY08085.1"/>
    <property type="molecule type" value="Genomic_DNA"/>
</dbReference>
<feature type="chain" id="PRO_5002009998" evidence="1">
    <location>
        <begin position="27"/>
        <end position="277"/>
    </location>
</feature>
<evidence type="ECO:0000256" key="1">
    <source>
        <dbReference type="SAM" id="SignalP"/>
    </source>
</evidence>
<evidence type="ECO:0000313" key="3">
    <source>
        <dbReference type="Proteomes" id="UP000030451"/>
    </source>
</evidence>
<keyword evidence="1" id="KW-0732">Signal</keyword>
<comment type="caution">
    <text evidence="2">The sequence shown here is derived from an EMBL/GenBank/DDBJ whole genome shotgun (WGS) entry which is preliminary data.</text>
</comment>
<dbReference type="SUPFAM" id="SSF56935">
    <property type="entry name" value="Porins"/>
    <property type="match status" value="1"/>
</dbReference>
<organism evidence="2 3">
    <name type="scientific">Photobacterium sp. (strain ATCC 43367)</name>
    <dbReference type="NCBI Taxonomy" id="379097"/>
    <lineage>
        <taxon>Bacteria</taxon>
        <taxon>Pseudomonadati</taxon>
        <taxon>Pseudomonadota</taxon>
        <taxon>Gammaproteobacteria</taxon>
        <taxon>Vibrionales</taxon>
        <taxon>Vibrionaceae</taxon>
        <taxon>Vibrio</taxon>
        <taxon>Vibrio oreintalis group</taxon>
    </lineage>
</organism>
<evidence type="ECO:0000313" key="2">
    <source>
        <dbReference type="EMBL" id="KGY08085.1"/>
    </source>
</evidence>
<accession>A0A0A5HUX4</accession>
<gene>
    <name evidence="2" type="ORF">NM06_13705</name>
</gene>
<feature type="signal peptide" evidence="1">
    <location>
        <begin position="1"/>
        <end position="26"/>
    </location>
</feature>
<dbReference type="RefSeq" id="WP_038134008.1">
    <property type="nucleotide sequence ID" value="NZ_JAVHXF010000151.1"/>
</dbReference>
<dbReference type="Proteomes" id="UP000030451">
    <property type="component" value="Unassembled WGS sequence"/>
</dbReference>
<dbReference type="AlphaFoldDB" id="A0A0A5HUX4"/>
<sequence length="277" mass="30475">MQNTIKCRQRTIALAVSVLLSSACFAEENSEQQEEKSVWSDFGGSLSLSYDTNIYHPDDYRSVRSLSWSGSLNYTFSDNISAFMSSGGYRAYENETGDFATDSVIGASYSSLYEFGETGKIGANGQFTIPTSEASRKDELQTAFRLAIPVSMKPWGVNVSITPRLRKNFHKYKTAGGRSLTEWTYSVSSSVSKSWESLTLGISALGGNTISYQGTRRTSWTYGGSLFGSYRFTDNWSASLSASTSGVYQDAERGTLGNIDLFDQDNASYRATVTFSF</sequence>
<dbReference type="OrthoDB" id="6258537at2"/>
<protein>
    <submittedName>
        <fullName evidence="2">Membrane protein</fullName>
    </submittedName>
</protein>